<feature type="region of interest" description="Disordered" evidence="1">
    <location>
        <begin position="132"/>
        <end position="154"/>
    </location>
</feature>
<evidence type="ECO:0000313" key="2">
    <source>
        <dbReference type="RefSeq" id="XP_028139969.1"/>
    </source>
</evidence>
<dbReference type="RefSeq" id="XP_028139969.1">
    <property type="nucleotide sequence ID" value="XM_028284168.1"/>
</dbReference>
<protein>
    <submittedName>
        <fullName evidence="2">Uncharacterized protein LOC114334139 isoform X1</fullName>
    </submittedName>
</protein>
<evidence type="ECO:0000256" key="1">
    <source>
        <dbReference type="SAM" id="MobiDB-lite"/>
    </source>
</evidence>
<dbReference type="AlphaFoldDB" id="A0A6P7FU45"/>
<accession>A0A6P7FU45</accession>
<dbReference type="InParanoid" id="A0A6P7FU45"/>
<reference evidence="2" key="1">
    <citation type="submission" date="2025-08" db="UniProtKB">
        <authorList>
            <consortium name="RefSeq"/>
        </authorList>
    </citation>
    <scope>IDENTIFICATION</scope>
    <source>
        <tissue evidence="2">Whole insect</tissue>
    </source>
</reference>
<organism evidence="2">
    <name type="scientific">Diabrotica virgifera virgifera</name>
    <name type="common">western corn rootworm</name>
    <dbReference type="NCBI Taxonomy" id="50390"/>
    <lineage>
        <taxon>Eukaryota</taxon>
        <taxon>Metazoa</taxon>
        <taxon>Ecdysozoa</taxon>
        <taxon>Arthropoda</taxon>
        <taxon>Hexapoda</taxon>
        <taxon>Insecta</taxon>
        <taxon>Pterygota</taxon>
        <taxon>Neoptera</taxon>
        <taxon>Endopterygota</taxon>
        <taxon>Coleoptera</taxon>
        <taxon>Polyphaga</taxon>
        <taxon>Cucujiformia</taxon>
        <taxon>Chrysomeloidea</taxon>
        <taxon>Chrysomelidae</taxon>
        <taxon>Galerucinae</taxon>
        <taxon>Diabroticina</taxon>
        <taxon>Diabroticites</taxon>
        <taxon>Diabrotica</taxon>
    </lineage>
</organism>
<proteinExistence type="predicted"/>
<name>A0A6P7FU45_DIAVI</name>
<gene>
    <name evidence="2" type="primary">LOC114334139</name>
</gene>
<sequence>MDLKLINLKHYKMRVFIFVSFLLLFNMANGLARSQQGEHLHLNESARLLDGHQKPYNVETQKVTKSGVTLRSNFFETLDLTFNYGVLIYTKPWRTTQPPTTETTVDYYKNMNWYRKAFEFHVLNIPDPLNFETTPTTPTTPTTTTTTTYVSAAS</sequence>
<feature type="compositionally biased region" description="Low complexity" evidence="1">
    <location>
        <begin position="133"/>
        <end position="148"/>
    </location>
</feature>